<protein>
    <recommendedName>
        <fullName evidence="5">PDZ domain-containing protein</fullName>
    </recommendedName>
</protein>
<evidence type="ECO:0000313" key="6">
    <source>
        <dbReference type="EMBL" id="KKQ12105.1"/>
    </source>
</evidence>
<dbReference type="GO" id="GO:0004252">
    <property type="term" value="F:serine-type endopeptidase activity"/>
    <property type="evidence" value="ECO:0007669"/>
    <property type="project" value="InterPro"/>
</dbReference>
<name>A0A0G0FF04_9BACT</name>
<reference evidence="6 7" key="1">
    <citation type="journal article" date="2015" name="Nature">
        <title>rRNA introns, odd ribosomes, and small enigmatic genomes across a large radiation of phyla.</title>
        <authorList>
            <person name="Brown C.T."/>
            <person name="Hug L.A."/>
            <person name="Thomas B.C."/>
            <person name="Sharon I."/>
            <person name="Castelle C.J."/>
            <person name="Singh A."/>
            <person name="Wilkins M.J."/>
            <person name="Williams K.H."/>
            <person name="Banfield J.F."/>
        </authorList>
    </citation>
    <scope>NUCLEOTIDE SEQUENCE [LARGE SCALE GENOMIC DNA]</scope>
</reference>
<dbReference type="Gene3D" id="2.40.10.10">
    <property type="entry name" value="Trypsin-like serine proteases"/>
    <property type="match status" value="2"/>
</dbReference>
<evidence type="ECO:0000256" key="2">
    <source>
        <dbReference type="ARBA" id="ARBA00022670"/>
    </source>
</evidence>
<evidence type="ECO:0000256" key="3">
    <source>
        <dbReference type="ARBA" id="ARBA00022801"/>
    </source>
</evidence>
<dbReference type="GO" id="GO:0006508">
    <property type="term" value="P:proteolysis"/>
    <property type="evidence" value="ECO:0007669"/>
    <property type="project" value="UniProtKB-KW"/>
</dbReference>
<evidence type="ECO:0000256" key="4">
    <source>
        <dbReference type="SAM" id="Phobius"/>
    </source>
</evidence>
<keyword evidence="2" id="KW-0645">Protease</keyword>
<feature type="domain" description="PDZ" evidence="5">
    <location>
        <begin position="288"/>
        <end position="369"/>
    </location>
</feature>
<comment type="caution">
    <text evidence="6">The sequence shown here is derived from an EMBL/GenBank/DDBJ whole genome shotgun (WGS) entry which is preliminary data.</text>
</comment>
<dbReference type="InterPro" id="IPR001940">
    <property type="entry name" value="Peptidase_S1C"/>
</dbReference>
<dbReference type="PANTHER" id="PTHR43343:SF3">
    <property type="entry name" value="PROTEASE DO-LIKE 8, CHLOROPLASTIC"/>
    <property type="match status" value="1"/>
</dbReference>
<dbReference type="AlphaFoldDB" id="A0A0G0FF04"/>
<proteinExistence type="inferred from homology"/>
<gene>
    <name evidence="6" type="ORF">US24_C0005G0012</name>
</gene>
<evidence type="ECO:0000313" key="7">
    <source>
        <dbReference type="Proteomes" id="UP000034075"/>
    </source>
</evidence>
<organism evidence="6 7">
    <name type="scientific">candidate division WS6 bacterium GW2011_GWC2_36_7</name>
    <dbReference type="NCBI Taxonomy" id="1619091"/>
    <lineage>
        <taxon>Bacteria</taxon>
        <taxon>Candidatus Dojkabacteria</taxon>
    </lineage>
</organism>
<dbReference type="InterPro" id="IPR043504">
    <property type="entry name" value="Peptidase_S1_PA_chymotrypsin"/>
</dbReference>
<evidence type="ECO:0000259" key="5">
    <source>
        <dbReference type="SMART" id="SM00228"/>
    </source>
</evidence>
<dbReference type="InterPro" id="IPR001478">
    <property type="entry name" value="PDZ"/>
</dbReference>
<dbReference type="InterPro" id="IPR036034">
    <property type="entry name" value="PDZ_sf"/>
</dbReference>
<dbReference type="Pfam" id="PF13180">
    <property type="entry name" value="PDZ_2"/>
    <property type="match status" value="1"/>
</dbReference>
<evidence type="ECO:0000256" key="1">
    <source>
        <dbReference type="ARBA" id="ARBA00010541"/>
    </source>
</evidence>
<accession>A0A0G0FF04</accession>
<dbReference type="SUPFAM" id="SSF50494">
    <property type="entry name" value="Trypsin-like serine proteases"/>
    <property type="match status" value="1"/>
</dbReference>
<dbReference type="PANTHER" id="PTHR43343">
    <property type="entry name" value="PEPTIDASE S12"/>
    <property type="match status" value="1"/>
</dbReference>
<keyword evidence="4" id="KW-0812">Transmembrane</keyword>
<sequence>MEEKKTINSILKRHPRKFLFIFGTILGILLVSTIFTLVVILNVDQIKGWLGISEVTTNTGNNAITVTQEESNTINIVKDSAPGVVSIAISKVSLSQNQGVVSTDSNIGTGFIVDANGWIVTNQHVVSDTTATYKVVTSDGKSYEVTEIVRDDADDIAILRIEATDLTVLPFGDSDNLVAGQEVIAIGTPLGQYSGSVTKGIVSGLDRTVTASSSWFGATEKTYEGVIQTDAAVNPGNSGGPLLDSQGKVVGVNFATTSGAESISFALPINIVKDKIDEYRTYGKFIKAYLGVSYEMISEYVAMYYNSTNVVPGALVQSLDATGPAYQAGIRKGDIITELGGEAISSSLSTYIQKHKVGDKVEVKVLRAGVVKTFEVTLTESD</sequence>
<dbReference type="Pfam" id="PF13365">
    <property type="entry name" value="Trypsin_2"/>
    <property type="match status" value="1"/>
</dbReference>
<feature type="transmembrane region" description="Helical" evidence="4">
    <location>
        <begin position="20"/>
        <end position="41"/>
    </location>
</feature>
<keyword evidence="3" id="KW-0378">Hydrolase</keyword>
<dbReference type="InterPro" id="IPR051201">
    <property type="entry name" value="Chloro_Bact_Ser_Proteases"/>
</dbReference>
<dbReference type="PRINTS" id="PR00834">
    <property type="entry name" value="PROTEASES2C"/>
</dbReference>
<dbReference type="SMART" id="SM00228">
    <property type="entry name" value="PDZ"/>
    <property type="match status" value="1"/>
</dbReference>
<keyword evidence="4" id="KW-0472">Membrane</keyword>
<dbReference type="Proteomes" id="UP000034075">
    <property type="component" value="Unassembled WGS sequence"/>
</dbReference>
<comment type="similarity">
    <text evidence="1">Belongs to the peptidase S1C family.</text>
</comment>
<dbReference type="EMBL" id="LBSF01000005">
    <property type="protein sequence ID" value="KKQ12105.1"/>
    <property type="molecule type" value="Genomic_DNA"/>
</dbReference>
<keyword evidence="4" id="KW-1133">Transmembrane helix</keyword>
<dbReference type="InterPro" id="IPR009003">
    <property type="entry name" value="Peptidase_S1_PA"/>
</dbReference>
<dbReference type="Gene3D" id="2.30.42.10">
    <property type="match status" value="1"/>
</dbReference>
<dbReference type="SUPFAM" id="SSF50156">
    <property type="entry name" value="PDZ domain-like"/>
    <property type="match status" value="1"/>
</dbReference>